<keyword evidence="5" id="KW-0238">DNA-binding</keyword>
<evidence type="ECO:0000256" key="1">
    <source>
        <dbReference type="ARBA" id="ARBA00004123"/>
    </source>
</evidence>
<feature type="compositionally biased region" description="Polar residues" evidence="3">
    <location>
        <begin position="286"/>
        <end position="308"/>
    </location>
</feature>
<name>A0A0F7SLT6_PHARH</name>
<dbReference type="CDD" id="cd00067">
    <property type="entry name" value="GAL4"/>
    <property type="match status" value="1"/>
</dbReference>
<feature type="region of interest" description="Disordered" evidence="3">
    <location>
        <begin position="784"/>
        <end position="829"/>
    </location>
</feature>
<dbReference type="GO" id="GO:0005634">
    <property type="term" value="C:nucleus"/>
    <property type="evidence" value="ECO:0007669"/>
    <property type="project" value="UniProtKB-SubCell"/>
</dbReference>
<evidence type="ECO:0000256" key="3">
    <source>
        <dbReference type="SAM" id="MobiDB-lite"/>
    </source>
</evidence>
<dbReference type="SMART" id="SM00066">
    <property type="entry name" value="GAL4"/>
    <property type="match status" value="1"/>
</dbReference>
<reference evidence="5" key="1">
    <citation type="submission" date="2014-08" db="EMBL/GenBank/DDBJ databases">
        <authorList>
            <person name="Sharma Rahul"/>
            <person name="Thines Marco"/>
        </authorList>
    </citation>
    <scope>NUCLEOTIDE SEQUENCE</scope>
</reference>
<feature type="region of interest" description="Disordered" evidence="3">
    <location>
        <begin position="220"/>
        <end position="340"/>
    </location>
</feature>
<organism evidence="5">
    <name type="scientific">Phaffia rhodozyma</name>
    <name type="common">Yeast</name>
    <name type="synonym">Xanthophyllomyces dendrorhous</name>
    <dbReference type="NCBI Taxonomy" id="264483"/>
    <lineage>
        <taxon>Eukaryota</taxon>
        <taxon>Fungi</taxon>
        <taxon>Dikarya</taxon>
        <taxon>Basidiomycota</taxon>
        <taxon>Agaricomycotina</taxon>
        <taxon>Tremellomycetes</taxon>
        <taxon>Cystofilobasidiales</taxon>
        <taxon>Mrakiaceae</taxon>
        <taxon>Phaffia</taxon>
    </lineage>
</organism>
<proteinExistence type="predicted"/>
<dbReference type="InterPro" id="IPR036864">
    <property type="entry name" value="Zn2-C6_fun-type_DNA-bd_sf"/>
</dbReference>
<comment type="subcellular location">
    <subcellularLocation>
        <location evidence="1">Nucleus</location>
    </subcellularLocation>
</comment>
<sequence>MVVSSESPTGSYSSSTFHSRMEDNVNLSMDLCSQSPPARVQREPSAGLSRDGGPRKSQRQALSCTECTRRKTRCNKTIPCENCIKRGKESECRLEITVKEPPITVRGINRQAQAQIEELRQTTEQTTQQLSLRIDTLETIIRSVMQYHGPTSPYPSSSSFQSSSAFPLPYAARELFQATNSQSIPKVEEEDGEIDAEADAALTLEFLAMGRSRAKHTGVFVGGADDDRSTSTSSSVQGDPDRVSSVSEPSEQAGSNRLSARASMEQTPLDQLNPVASRKPSIGPSLDQSAQFRRSSAPFSSTSHMQPGSSSARSSTSAATRREPSASRRGSSGKRKQGVMTYLPTEEIGRKLVQWDMDMVAWHHCAYHAPTFAAECDAFWAEGATGEVEVNTAWLALFYGVLMSALHHMPEEKLSLMIPKEHVHSVMKRWFDTCINCLHEADWMGSHSLYSVQCVAIIVSPANHLGKSDLYFTMLATAIRIAQTLNISHLGPDTYPLSKHPTNSNQSRQPMDRQALITREVCKRVFYQLLMQDFFHLPFNRSCALSTSQFNCPPPLRCSDADLMNPSTLEESPSEAPVMVWHSIQLSRLAILVHKLFEGHGTGLKTITYSRVLQINDEANSILAKAPSWMRYDADDNILPLPPNSPPWLEWQRSTYLMSSSHKMIVLNRPFLGRAFRDPRYKQSRETCVRNATRIILRLKMYTFEPFRQSWTVLAHSVAAGVILLMEYAYRQDTQPSSSANASNLDLVLSAIEIFRSIQSHSCIAAKGVTVLTSLIEEQIQKRGPPLATSANNPSLNQYNPSHSTSYPAHPTDAKYSKRKSSTDASTHAEVERAIKVLRRSIPSSSSSGPLATVHLNEPPEISENTSIEPVPPLNVHLPIDFSATLSSDNLFSTVPIPFSPLSMSDLSASIVQGSDLDWFSDQFDLNSFNSLF</sequence>
<feature type="compositionally biased region" description="Polar residues" evidence="3">
    <location>
        <begin position="789"/>
        <end position="807"/>
    </location>
</feature>
<dbReference type="PANTHER" id="PTHR31001:SF76">
    <property type="entry name" value="ZN(2)-C6 FUNGAL-TYPE DOMAIN-CONTAINING PROTEIN"/>
    <property type="match status" value="1"/>
</dbReference>
<dbReference type="InterPro" id="IPR001138">
    <property type="entry name" value="Zn2Cys6_DnaBD"/>
</dbReference>
<dbReference type="GO" id="GO:0008270">
    <property type="term" value="F:zinc ion binding"/>
    <property type="evidence" value="ECO:0007669"/>
    <property type="project" value="InterPro"/>
</dbReference>
<accession>A0A0F7SLT6</accession>
<evidence type="ECO:0000313" key="5">
    <source>
        <dbReference type="EMBL" id="CDZ98349.1"/>
    </source>
</evidence>
<feature type="domain" description="Zn(2)-C6 fungal-type" evidence="4">
    <location>
        <begin position="63"/>
        <end position="94"/>
    </location>
</feature>
<dbReference type="PANTHER" id="PTHR31001">
    <property type="entry name" value="UNCHARACTERIZED TRANSCRIPTIONAL REGULATORY PROTEIN"/>
    <property type="match status" value="1"/>
</dbReference>
<keyword evidence="2" id="KW-0539">Nucleus</keyword>
<feature type="region of interest" description="Disordered" evidence="3">
    <location>
        <begin position="26"/>
        <end position="61"/>
    </location>
</feature>
<dbReference type="GO" id="GO:0000981">
    <property type="term" value="F:DNA-binding transcription factor activity, RNA polymerase II-specific"/>
    <property type="evidence" value="ECO:0007669"/>
    <property type="project" value="InterPro"/>
</dbReference>
<feature type="compositionally biased region" description="Polar residues" evidence="3">
    <location>
        <begin position="26"/>
        <end position="36"/>
    </location>
</feature>
<dbReference type="GO" id="GO:0003677">
    <property type="term" value="F:DNA binding"/>
    <property type="evidence" value="ECO:0007669"/>
    <property type="project" value="UniProtKB-KW"/>
</dbReference>
<dbReference type="EMBL" id="LN483345">
    <property type="protein sequence ID" value="CDZ98349.1"/>
    <property type="molecule type" value="Genomic_DNA"/>
</dbReference>
<dbReference type="PROSITE" id="PS50048">
    <property type="entry name" value="ZN2_CY6_FUNGAL_2"/>
    <property type="match status" value="1"/>
</dbReference>
<dbReference type="SUPFAM" id="SSF57701">
    <property type="entry name" value="Zn2/Cys6 DNA-binding domain"/>
    <property type="match status" value="1"/>
</dbReference>
<dbReference type="PROSITE" id="PS00463">
    <property type="entry name" value="ZN2_CY6_FUNGAL_1"/>
    <property type="match status" value="1"/>
</dbReference>
<dbReference type="Pfam" id="PF00172">
    <property type="entry name" value="Zn_clus"/>
    <property type="match status" value="1"/>
</dbReference>
<feature type="compositionally biased region" description="Low complexity" evidence="3">
    <location>
        <begin position="309"/>
        <end position="319"/>
    </location>
</feature>
<dbReference type="InterPro" id="IPR050613">
    <property type="entry name" value="Sec_Metabolite_Reg"/>
</dbReference>
<evidence type="ECO:0000259" key="4">
    <source>
        <dbReference type="PROSITE" id="PS50048"/>
    </source>
</evidence>
<dbReference type="CDD" id="cd12148">
    <property type="entry name" value="fungal_TF_MHR"/>
    <property type="match status" value="1"/>
</dbReference>
<feature type="compositionally biased region" description="Polar residues" evidence="3">
    <location>
        <begin position="244"/>
        <end position="270"/>
    </location>
</feature>
<protein>
    <submittedName>
        <fullName evidence="5">Zn(2)-C6 fungal-type DNA-binding domain</fullName>
    </submittedName>
</protein>
<evidence type="ECO:0000256" key="2">
    <source>
        <dbReference type="ARBA" id="ARBA00023242"/>
    </source>
</evidence>
<dbReference type="AlphaFoldDB" id="A0A0F7SLT6"/>
<dbReference type="Gene3D" id="4.10.240.10">
    <property type="entry name" value="Zn(2)-C6 fungal-type DNA-binding domain"/>
    <property type="match status" value="1"/>
</dbReference>